<reference evidence="2" key="1">
    <citation type="journal article" date="2020" name="Stud. Mycol.">
        <title>101 Dothideomycetes genomes: A test case for predicting lifestyles and emergence of pathogens.</title>
        <authorList>
            <person name="Haridas S."/>
            <person name="Albert R."/>
            <person name="Binder M."/>
            <person name="Bloem J."/>
            <person name="LaButti K."/>
            <person name="Salamov A."/>
            <person name="Andreopoulos B."/>
            <person name="Baker S."/>
            <person name="Barry K."/>
            <person name="Bills G."/>
            <person name="Bluhm B."/>
            <person name="Cannon C."/>
            <person name="Castanera R."/>
            <person name="Culley D."/>
            <person name="Daum C."/>
            <person name="Ezra D."/>
            <person name="Gonzalez J."/>
            <person name="Henrissat B."/>
            <person name="Kuo A."/>
            <person name="Liang C."/>
            <person name="Lipzen A."/>
            <person name="Lutzoni F."/>
            <person name="Magnuson J."/>
            <person name="Mondo S."/>
            <person name="Nolan M."/>
            <person name="Ohm R."/>
            <person name="Pangilinan J."/>
            <person name="Park H.-J."/>
            <person name="Ramirez L."/>
            <person name="Alfaro M."/>
            <person name="Sun H."/>
            <person name="Tritt A."/>
            <person name="Yoshinaga Y."/>
            <person name="Zwiers L.-H."/>
            <person name="Turgeon B."/>
            <person name="Goodwin S."/>
            <person name="Spatafora J."/>
            <person name="Crous P."/>
            <person name="Grigoriev I."/>
        </authorList>
    </citation>
    <scope>NUCLEOTIDE SEQUENCE [LARGE SCALE GENOMIC DNA]</scope>
    <source>
        <strain evidence="2">CBS 304.66</strain>
    </source>
</reference>
<gene>
    <name evidence="1" type="ORF">CC78DRAFT_479929</name>
</gene>
<dbReference type="AlphaFoldDB" id="A0A9P4N4A7"/>
<dbReference type="OrthoDB" id="4368687at2759"/>
<feature type="non-terminal residue" evidence="1">
    <location>
        <position position="1"/>
    </location>
</feature>
<evidence type="ECO:0000313" key="2">
    <source>
        <dbReference type="Proteomes" id="UP000800093"/>
    </source>
</evidence>
<comment type="caution">
    <text evidence="1">The sequence shown here is derived from an EMBL/GenBank/DDBJ whole genome shotgun (WGS) entry which is preliminary data.</text>
</comment>
<proteinExistence type="predicted"/>
<accession>A0A9P4N4A7</accession>
<keyword evidence="2" id="KW-1185">Reference proteome</keyword>
<dbReference type="EMBL" id="ML986789">
    <property type="protein sequence ID" value="KAF2258056.1"/>
    <property type="molecule type" value="Genomic_DNA"/>
</dbReference>
<name>A0A9P4N4A7_9PLEO</name>
<organism evidence="1 2">
    <name type="scientific">Lojkania enalia</name>
    <dbReference type="NCBI Taxonomy" id="147567"/>
    <lineage>
        <taxon>Eukaryota</taxon>
        <taxon>Fungi</taxon>
        <taxon>Dikarya</taxon>
        <taxon>Ascomycota</taxon>
        <taxon>Pezizomycotina</taxon>
        <taxon>Dothideomycetes</taxon>
        <taxon>Pleosporomycetidae</taxon>
        <taxon>Pleosporales</taxon>
        <taxon>Pleosporales incertae sedis</taxon>
        <taxon>Lojkania</taxon>
    </lineage>
</organism>
<evidence type="ECO:0000313" key="1">
    <source>
        <dbReference type="EMBL" id="KAF2258056.1"/>
    </source>
</evidence>
<protein>
    <submittedName>
        <fullName evidence="1">Uncharacterized protein</fullName>
    </submittedName>
</protein>
<sequence>CADVKKVLRNPSIAVQAARMMLRTGLLGKFQAVVSTVQEHAIMWTRVYC</sequence>
<dbReference type="Proteomes" id="UP000800093">
    <property type="component" value="Unassembled WGS sequence"/>
</dbReference>